<evidence type="ECO:0000313" key="1">
    <source>
        <dbReference type="EMBL" id="SNV49173.1"/>
    </source>
</evidence>
<organism evidence="1 2">
    <name type="scientific">Sphingobacterium mizutaii</name>
    <dbReference type="NCBI Taxonomy" id="1010"/>
    <lineage>
        <taxon>Bacteria</taxon>
        <taxon>Pseudomonadati</taxon>
        <taxon>Bacteroidota</taxon>
        <taxon>Sphingobacteriia</taxon>
        <taxon>Sphingobacteriales</taxon>
        <taxon>Sphingobacteriaceae</taxon>
        <taxon>Sphingobacterium</taxon>
    </lineage>
</organism>
<name>A0AAJ4XC47_9SPHI</name>
<protein>
    <submittedName>
        <fullName evidence="1">Uncharacterized protein</fullName>
    </submittedName>
</protein>
<accession>A0AAJ4XC47</accession>
<gene>
    <name evidence="1" type="ORF">SAMEA4412673_01709</name>
</gene>
<sequence>MVVFTVLIAMFFSCEPEDNESDIEPAARANGRYIHTQTGLIIDMHYDIGLKWGYVEIDEVGTAFPPGAKGFHVVVDVKYMGENLWQGENFMYVPGRNPEWSSNGFVRIWREKGNGLRIGTQFYDKLE</sequence>
<dbReference type="Proteomes" id="UP000215355">
    <property type="component" value="Chromosome 1"/>
</dbReference>
<reference evidence="1 2" key="1">
    <citation type="submission" date="2017-06" db="EMBL/GenBank/DDBJ databases">
        <authorList>
            <consortium name="Pathogen Informatics"/>
        </authorList>
    </citation>
    <scope>NUCLEOTIDE SEQUENCE [LARGE SCALE GENOMIC DNA]</scope>
    <source>
        <strain evidence="1 2">NCTC12149</strain>
    </source>
</reference>
<proteinExistence type="predicted"/>
<dbReference type="KEGG" id="smiz:4412673_01709"/>
<dbReference type="EMBL" id="LT906468">
    <property type="protein sequence ID" value="SNV49173.1"/>
    <property type="molecule type" value="Genomic_DNA"/>
</dbReference>
<dbReference type="AlphaFoldDB" id="A0AAJ4XC47"/>
<evidence type="ECO:0000313" key="2">
    <source>
        <dbReference type="Proteomes" id="UP000215355"/>
    </source>
</evidence>